<dbReference type="Proteomes" id="UP001139311">
    <property type="component" value="Unassembled WGS sequence"/>
</dbReference>
<keyword evidence="5" id="KW-1185">Reference proteome</keyword>
<protein>
    <submittedName>
        <fullName evidence="4">Lytic transglycosylase domain-containing protein</fullName>
    </submittedName>
</protein>
<gene>
    <name evidence="4" type="ORF">LHA35_10275</name>
</gene>
<dbReference type="InterPro" id="IPR023346">
    <property type="entry name" value="Lysozyme-like_dom_sf"/>
</dbReference>
<comment type="caution">
    <text evidence="4">The sequence shown here is derived from an EMBL/GenBank/DDBJ whole genome shotgun (WGS) entry which is preliminary data.</text>
</comment>
<feature type="signal peptide" evidence="2">
    <location>
        <begin position="1"/>
        <end position="20"/>
    </location>
</feature>
<dbReference type="Pfam" id="PF01464">
    <property type="entry name" value="SLT"/>
    <property type="match status" value="1"/>
</dbReference>
<dbReference type="CDD" id="cd13400">
    <property type="entry name" value="LT_IagB-like"/>
    <property type="match status" value="1"/>
</dbReference>
<evidence type="ECO:0000256" key="1">
    <source>
        <dbReference type="ARBA" id="ARBA00009387"/>
    </source>
</evidence>
<organism evidence="4 5">
    <name type="scientific">Roseicella aerolata</name>
    <dbReference type="NCBI Taxonomy" id="2883479"/>
    <lineage>
        <taxon>Bacteria</taxon>
        <taxon>Pseudomonadati</taxon>
        <taxon>Pseudomonadota</taxon>
        <taxon>Alphaproteobacteria</taxon>
        <taxon>Acetobacterales</taxon>
        <taxon>Roseomonadaceae</taxon>
        <taxon>Roseicella</taxon>
    </lineage>
</organism>
<proteinExistence type="inferred from homology"/>
<feature type="chain" id="PRO_5040881357" evidence="2">
    <location>
        <begin position="21"/>
        <end position="278"/>
    </location>
</feature>
<sequence length="278" mass="29853">MRLAAVAALALGLAVPTARAERPAPPPIEPGQMCQQAVQAAEREHRLPGGLLLAIARVESGRPDSSGRGGAGWPWTIHAEGQGRYFDSKAEAMAAVEALRARGVRLIDVGCMQVNLHHHPEAFPSLEVAFDPAANARYAALFLTRLYAQSRSWEQAAAHYHSQTPELAEAYRLKVMAAWPAMAARLAEEQRRAQLVAAWTNGRVVEARPIRGNGFQVVAMANAQGQPAAGRGPGTPLLVMGRPVLRPGLNSTPTSTATRPTTTRRPLLLEVAEAPTRR</sequence>
<keyword evidence="2" id="KW-0732">Signal</keyword>
<evidence type="ECO:0000313" key="5">
    <source>
        <dbReference type="Proteomes" id="UP001139311"/>
    </source>
</evidence>
<reference evidence="4" key="1">
    <citation type="submission" date="2021-10" db="EMBL/GenBank/DDBJ databases">
        <title>Roseicella aerolatum sp. nov., isolated from aerosols of e-waste dismantling site.</title>
        <authorList>
            <person name="Qin T."/>
        </authorList>
    </citation>
    <scope>NUCLEOTIDE SEQUENCE</scope>
    <source>
        <strain evidence="4">GB24</strain>
    </source>
</reference>
<comment type="similarity">
    <text evidence="1">Belongs to the virb1 family.</text>
</comment>
<dbReference type="AlphaFoldDB" id="A0A9X1IF12"/>
<feature type="domain" description="Transglycosylase SLT" evidence="3">
    <location>
        <begin position="38"/>
        <end position="162"/>
    </location>
</feature>
<evidence type="ECO:0000313" key="4">
    <source>
        <dbReference type="EMBL" id="MCB4822118.1"/>
    </source>
</evidence>
<dbReference type="EMBL" id="JAJAQI010000013">
    <property type="protein sequence ID" value="MCB4822118.1"/>
    <property type="molecule type" value="Genomic_DNA"/>
</dbReference>
<name>A0A9X1IF12_9PROT</name>
<dbReference type="Gene3D" id="1.10.530.10">
    <property type="match status" value="1"/>
</dbReference>
<dbReference type="RefSeq" id="WP_226607955.1">
    <property type="nucleotide sequence ID" value="NZ_JAJAQI010000013.1"/>
</dbReference>
<dbReference type="SUPFAM" id="SSF53955">
    <property type="entry name" value="Lysozyme-like"/>
    <property type="match status" value="1"/>
</dbReference>
<accession>A0A9X1IF12</accession>
<evidence type="ECO:0000256" key="2">
    <source>
        <dbReference type="SAM" id="SignalP"/>
    </source>
</evidence>
<dbReference type="InterPro" id="IPR008258">
    <property type="entry name" value="Transglycosylase_SLT_dom_1"/>
</dbReference>
<evidence type="ECO:0000259" key="3">
    <source>
        <dbReference type="Pfam" id="PF01464"/>
    </source>
</evidence>